<gene>
    <name evidence="4" type="ORF">LS73_000340</name>
    <name evidence="3" type="ORF">NCTC12714_01048</name>
</gene>
<dbReference type="InterPro" id="IPR020904">
    <property type="entry name" value="Sc_DH/Rdtase_CS"/>
</dbReference>
<dbReference type="OrthoDB" id="9804952at2"/>
<dbReference type="PANTHER" id="PTHR42901">
    <property type="entry name" value="ALCOHOL DEHYDROGENASE"/>
    <property type="match status" value="1"/>
</dbReference>
<evidence type="ECO:0000313" key="6">
    <source>
        <dbReference type="Proteomes" id="UP000255139"/>
    </source>
</evidence>
<dbReference type="SUPFAM" id="SSF51735">
    <property type="entry name" value="NAD(P)-binding Rossmann-fold domains"/>
    <property type="match status" value="1"/>
</dbReference>
<dbReference type="Proteomes" id="UP000255139">
    <property type="component" value="Unassembled WGS sequence"/>
</dbReference>
<evidence type="ECO:0000313" key="4">
    <source>
        <dbReference type="EMBL" id="TLE01627.1"/>
    </source>
</evidence>
<name>A0A099TY60_9HELI</name>
<reference evidence="3 6" key="2">
    <citation type="submission" date="2018-06" db="EMBL/GenBank/DDBJ databases">
        <authorList>
            <consortium name="Pathogen Informatics"/>
            <person name="Doyle S."/>
        </authorList>
    </citation>
    <scope>NUCLEOTIDE SEQUENCE [LARGE SCALE GENOMIC DNA]</scope>
    <source>
        <strain evidence="3 6">NCTC12714</strain>
    </source>
</reference>
<dbReference type="InterPro" id="IPR002347">
    <property type="entry name" value="SDR_fam"/>
</dbReference>
<evidence type="ECO:0000313" key="5">
    <source>
        <dbReference type="Proteomes" id="UP000029922"/>
    </source>
</evidence>
<reference evidence="4 5" key="1">
    <citation type="journal article" date="2014" name="Genome Announc.">
        <title>Draft genome sequences of eight enterohepatic helicobacter species isolated from both laboratory and wild rodents.</title>
        <authorList>
            <person name="Sheh A."/>
            <person name="Shen Z."/>
            <person name="Fox J.G."/>
        </authorList>
    </citation>
    <scope>NUCLEOTIDE SEQUENCE [LARGE SCALE GENOMIC DNA]</scope>
    <source>
        <strain evidence="4 5">ST1</strain>
    </source>
</reference>
<proteinExistence type="inferred from homology"/>
<dbReference type="GO" id="GO:0016491">
    <property type="term" value="F:oxidoreductase activity"/>
    <property type="evidence" value="ECO:0007669"/>
    <property type="project" value="UniProtKB-KW"/>
</dbReference>
<evidence type="ECO:0000256" key="2">
    <source>
        <dbReference type="ARBA" id="ARBA00023002"/>
    </source>
</evidence>
<keyword evidence="6" id="KW-1185">Reference proteome</keyword>
<protein>
    <submittedName>
        <fullName evidence="4">SDR family NAD(P)-dependent oxidoreductase</fullName>
    </submittedName>
    <submittedName>
        <fullName evidence="3">Short chain dehydrogenase</fullName>
    </submittedName>
</protein>
<dbReference type="Gene3D" id="3.40.50.720">
    <property type="entry name" value="NAD(P)-binding Rossmann-like Domain"/>
    <property type="match status" value="1"/>
</dbReference>
<dbReference type="AlphaFoldDB" id="A0A099TY60"/>
<sequence>MLKQILIIGATSEIAKAIVEVFDKSMKDDCIEFILCARDITTLESLYKDTTTSNINIMELDVCNFWVHREFIESFNNIHGVIYVAGYMPKQQDAQANFHLAKQSIDVNILGAISLLELIANRFEMESNNAHKNRFIIAISSVAGDRGRASNYIYGCSKAALSAYMQGLANRFGLQEQLTVRILCVRAGFTNTKSLQSIALGILSQRMLVASPTKLAKDIYKALQGNKTNIYSKWIWKPIMIIIRLLPSRIFNKMKL</sequence>
<evidence type="ECO:0000256" key="1">
    <source>
        <dbReference type="ARBA" id="ARBA00006484"/>
    </source>
</evidence>
<comment type="similarity">
    <text evidence="1">Belongs to the short-chain dehydrogenases/reductases (SDR) family.</text>
</comment>
<dbReference type="EMBL" id="JRPD02000001">
    <property type="protein sequence ID" value="TLE01627.1"/>
    <property type="molecule type" value="Genomic_DNA"/>
</dbReference>
<organism evidence="3 6">
    <name type="scientific">Helicobacter muridarum</name>
    <dbReference type="NCBI Taxonomy" id="216"/>
    <lineage>
        <taxon>Bacteria</taxon>
        <taxon>Pseudomonadati</taxon>
        <taxon>Campylobacterota</taxon>
        <taxon>Epsilonproteobacteria</taxon>
        <taxon>Campylobacterales</taxon>
        <taxon>Helicobacteraceae</taxon>
        <taxon>Helicobacter</taxon>
    </lineage>
</organism>
<dbReference type="InterPro" id="IPR036291">
    <property type="entry name" value="NAD(P)-bd_dom_sf"/>
</dbReference>
<dbReference type="PANTHER" id="PTHR42901:SF1">
    <property type="entry name" value="ALCOHOL DEHYDROGENASE"/>
    <property type="match status" value="1"/>
</dbReference>
<accession>A0A099TY60</accession>
<dbReference type="PROSITE" id="PS00061">
    <property type="entry name" value="ADH_SHORT"/>
    <property type="match status" value="1"/>
</dbReference>
<dbReference type="RefSeq" id="WP_034559431.1">
    <property type="nucleotide sequence ID" value="NZ_FZML01000010.1"/>
</dbReference>
<dbReference type="EMBL" id="UGJE01000002">
    <property type="protein sequence ID" value="STQ86244.1"/>
    <property type="molecule type" value="Genomic_DNA"/>
</dbReference>
<keyword evidence="2" id="KW-0560">Oxidoreductase</keyword>
<dbReference type="Proteomes" id="UP000029922">
    <property type="component" value="Unassembled WGS sequence"/>
</dbReference>
<dbReference type="STRING" id="216.LS73_09465"/>
<dbReference type="Pfam" id="PF00106">
    <property type="entry name" value="adh_short"/>
    <property type="match status" value="1"/>
</dbReference>
<evidence type="ECO:0000313" key="3">
    <source>
        <dbReference type="EMBL" id="STQ86244.1"/>
    </source>
</evidence>